<accession>A0A382F4A8</accession>
<gene>
    <name evidence="1" type="ORF">METZ01_LOCUS210373</name>
</gene>
<evidence type="ECO:0008006" key="2">
    <source>
        <dbReference type="Google" id="ProtNLM"/>
    </source>
</evidence>
<sequence>FTEEMIQFKNAGLDEFAIRLYKNPEQSMQVIAERVVPYLEGSK</sequence>
<organism evidence="1">
    <name type="scientific">marine metagenome</name>
    <dbReference type="NCBI Taxonomy" id="408172"/>
    <lineage>
        <taxon>unclassified sequences</taxon>
        <taxon>metagenomes</taxon>
        <taxon>ecological metagenomes</taxon>
    </lineage>
</organism>
<feature type="non-terminal residue" evidence="1">
    <location>
        <position position="1"/>
    </location>
</feature>
<proteinExistence type="predicted"/>
<protein>
    <recommendedName>
        <fullName evidence="2">Luciferase-like domain-containing protein</fullName>
    </recommendedName>
</protein>
<evidence type="ECO:0000313" key="1">
    <source>
        <dbReference type="EMBL" id="SVB57519.1"/>
    </source>
</evidence>
<dbReference type="EMBL" id="UINC01047801">
    <property type="protein sequence ID" value="SVB57519.1"/>
    <property type="molecule type" value="Genomic_DNA"/>
</dbReference>
<name>A0A382F4A8_9ZZZZ</name>
<dbReference type="AlphaFoldDB" id="A0A382F4A8"/>
<reference evidence="1" key="1">
    <citation type="submission" date="2018-05" db="EMBL/GenBank/DDBJ databases">
        <authorList>
            <person name="Lanie J.A."/>
            <person name="Ng W.-L."/>
            <person name="Kazmierczak K.M."/>
            <person name="Andrzejewski T.M."/>
            <person name="Davidsen T.M."/>
            <person name="Wayne K.J."/>
            <person name="Tettelin H."/>
            <person name="Glass J.I."/>
            <person name="Rusch D."/>
            <person name="Podicherti R."/>
            <person name="Tsui H.-C.T."/>
            <person name="Winkler M.E."/>
        </authorList>
    </citation>
    <scope>NUCLEOTIDE SEQUENCE</scope>
</reference>